<feature type="transmembrane region" description="Helical" evidence="1">
    <location>
        <begin position="157"/>
        <end position="176"/>
    </location>
</feature>
<dbReference type="Pfam" id="PF06532">
    <property type="entry name" value="NrsF"/>
    <property type="match status" value="1"/>
</dbReference>
<protein>
    <submittedName>
        <fullName evidence="2">Extracytoplasmic function alternative sigma factor</fullName>
    </submittedName>
</protein>
<organism evidence="2 3">
    <name type="scientific">Hyphomicrobium sulfonivorans</name>
    <dbReference type="NCBI Taxonomy" id="121290"/>
    <lineage>
        <taxon>Bacteria</taxon>
        <taxon>Pseudomonadati</taxon>
        <taxon>Pseudomonadota</taxon>
        <taxon>Alphaproteobacteria</taxon>
        <taxon>Hyphomicrobiales</taxon>
        <taxon>Hyphomicrobiaceae</taxon>
        <taxon>Hyphomicrobium</taxon>
    </lineage>
</organism>
<comment type="caution">
    <text evidence="2">The sequence shown here is derived from an EMBL/GenBank/DDBJ whole genome shotgun (WGS) entry which is preliminary data.</text>
</comment>
<feature type="transmembrane region" description="Helical" evidence="1">
    <location>
        <begin position="188"/>
        <end position="210"/>
    </location>
</feature>
<accession>A0A109BAU8</accession>
<feature type="transmembrane region" description="Helical" evidence="1">
    <location>
        <begin position="63"/>
        <end position="80"/>
    </location>
</feature>
<keyword evidence="3" id="KW-1185">Reference proteome</keyword>
<keyword evidence="1" id="KW-0812">Transmembrane</keyword>
<dbReference type="Proteomes" id="UP000059074">
    <property type="component" value="Unassembled WGS sequence"/>
</dbReference>
<dbReference type="STRING" id="121290.APY04_2931"/>
<proteinExistence type="predicted"/>
<evidence type="ECO:0000313" key="3">
    <source>
        <dbReference type="Proteomes" id="UP000059074"/>
    </source>
</evidence>
<dbReference type="AlphaFoldDB" id="A0A109BAU8"/>
<dbReference type="OrthoDB" id="7764375at2"/>
<sequence>MKTDELINALVADTAVPPSPVHRIVWIAAALAALVTGAVFFAWLPVRGDMASALTDPRFLFKWAFTLSLFVSALAVATLLMRPEQTQKGPLLLLAAAPAILIIGIILELIALPAEQWLSTMVGLNSHGCIVTIPFLALAPLMVLLMAIKKGAPTRPAFAGAVAGLAATGIAASYYAMYCRDDSPLFLATWYILSALLVAAVGALIGSRLLRW</sequence>
<feature type="transmembrane region" description="Helical" evidence="1">
    <location>
        <begin position="24"/>
        <end position="43"/>
    </location>
</feature>
<feature type="transmembrane region" description="Helical" evidence="1">
    <location>
        <begin position="124"/>
        <end position="145"/>
    </location>
</feature>
<dbReference type="EMBL" id="LMTR01000082">
    <property type="protein sequence ID" value="KWT65182.1"/>
    <property type="molecule type" value="Genomic_DNA"/>
</dbReference>
<gene>
    <name evidence="2" type="ORF">APY04_2931</name>
</gene>
<evidence type="ECO:0000313" key="2">
    <source>
        <dbReference type="EMBL" id="KWT65182.1"/>
    </source>
</evidence>
<dbReference type="PATRIC" id="fig|121290.4.peg.531"/>
<dbReference type="InterPro" id="IPR009495">
    <property type="entry name" value="NrsF"/>
</dbReference>
<keyword evidence="1" id="KW-1133">Transmembrane helix</keyword>
<name>A0A109BAU8_HYPSL</name>
<dbReference type="RefSeq" id="WP_068463772.1">
    <property type="nucleotide sequence ID" value="NZ_LMTR01000082.1"/>
</dbReference>
<evidence type="ECO:0000256" key="1">
    <source>
        <dbReference type="SAM" id="Phobius"/>
    </source>
</evidence>
<reference evidence="2 3" key="1">
    <citation type="submission" date="2015-10" db="EMBL/GenBank/DDBJ databases">
        <title>Transcriptomic analysis of a linuron degrading triple-species bacterial consortium.</title>
        <authorList>
            <person name="Albers P."/>
        </authorList>
    </citation>
    <scope>NUCLEOTIDE SEQUENCE [LARGE SCALE GENOMIC DNA]</scope>
    <source>
        <strain evidence="2 3">WDL6</strain>
    </source>
</reference>
<feature type="transmembrane region" description="Helical" evidence="1">
    <location>
        <begin position="92"/>
        <end position="112"/>
    </location>
</feature>
<keyword evidence="1" id="KW-0472">Membrane</keyword>